<gene>
    <name evidence="1" type="ORF">LCGC14_1373620</name>
</gene>
<dbReference type="AlphaFoldDB" id="A0A0F9K501"/>
<protein>
    <submittedName>
        <fullName evidence="1">Uncharacterized protein</fullName>
    </submittedName>
</protein>
<organism evidence="1">
    <name type="scientific">marine sediment metagenome</name>
    <dbReference type="NCBI Taxonomy" id="412755"/>
    <lineage>
        <taxon>unclassified sequences</taxon>
        <taxon>metagenomes</taxon>
        <taxon>ecological metagenomes</taxon>
    </lineage>
</organism>
<proteinExistence type="predicted"/>
<reference evidence="1" key="1">
    <citation type="journal article" date="2015" name="Nature">
        <title>Complex archaea that bridge the gap between prokaryotes and eukaryotes.</title>
        <authorList>
            <person name="Spang A."/>
            <person name="Saw J.H."/>
            <person name="Jorgensen S.L."/>
            <person name="Zaremba-Niedzwiedzka K."/>
            <person name="Martijn J."/>
            <person name="Lind A.E."/>
            <person name="van Eijk R."/>
            <person name="Schleper C."/>
            <person name="Guy L."/>
            <person name="Ettema T.J."/>
        </authorList>
    </citation>
    <scope>NUCLEOTIDE SEQUENCE</scope>
</reference>
<dbReference type="EMBL" id="LAZR01008700">
    <property type="protein sequence ID" value="KKM77088.1"/>
    <property type="molecule type" value="Genomic_DNA"/>
</dbReference>
<accession>A0A0F9K501</accession>
<evidence type="ECO:0000313" key="1">
    <source>
        <dbReference type="EMBL" id="KKM77088.1"/>
    </source>
</evidence>
<sequence>MELKERIEILEDRTKRIMEKIRTKSYVILPGENWDKILTQVKEKLQKYKPKNVESVTISAGYVKINCIEGVDSK</sequence>
<name>A0A0F9K501_9ZZZZ</name>
<comment type="caution">
    <text evidence="1">The sequence shown here is derived from an EMBL/GenBank/DDBJ whole genome shotgun (WGS) entry which is preliminary data.</text>
</comment>